<dbReference type="Pfam" id="PF07228">
    <property type="entry name" value="SpoIIE"/>
    <property type="match status" value="1"/>
</dbReference>
<organism evidence="3 4">
    <name type="scientific">Baekduia soli</name>
    <dbReference type="NCBI Taxonomy" id="496014"/>
    <lineage>
        <taxon>Bacteria</taxon>
        <taxon>Bacillati</taxon>
        <taxon>Actinomycetota</taxon>
        <taxon>Thermoleophilia</taxon>
        <taxon>Solirubrobacterales</taxon>
        <taxon>Baekduiaceae</taxon>
        <taxon>Baekduia</taxon>
    </lineage>
</organism>
<evidence type="ECO:0000313" key="4">
    <source>
        <dbReference type="Proteomes" id="UP000321805"/>
    </source>
</evidence>
<dbReference type="SMART" id="SM00331">
    <property type="entry name" value="PP2C_SIG"/>
    <property type="match status" value="1"/>
</dbReference>
<dbReference type="InterPro" id="IPR001932">
    <property type="entry name" value="PPM-type_phosphatase-like_dom"/>
</dbReference>
<dbReference type="KEGG" id="bsol:FSW04_18650"/>
<dbReference type="PANTHER" id="PTHR43156:SF2">
    <property type="entry name" value="STAGE II SPORULATION PROTEIN E"/>
    <property type="match status" value="1"/>
</dbReference>
<dbReference type="InterPro" id="IPR052016">
    <property type="entry name" value="Bact_Sigma-Reg"/>
</dbReference>
<dbReference type="GO" id="GO:0016791">
    <property type="term" value="F:phosphatase activity"/>
    <property type="evidence" value="ECO:0007669"/>
    <property type="project" value="TreeGrafter"/>
</dbReference>
<reference evidence="3 4" key="1">
    <citation type="journal article" date="2018" name="J. Microbiol.">
        <title>Baekduia soli gen. nov., sp. nov., a novel bacterium isolated from the soil of Baekdu Mountain and proposal of a novel family name, Baekduiaceae fam. nov.</title>
        <authorList>
            <person name="An D.S."/>
            <person name="Siddiqi M.Z."/>
            <person name="Kim K.H."/>
            <person name="Yu H.S."/>
            <person name="Im W.T."/>
        </authorList>
    </citation>
    <scope>NUCLEOTIDE SEQUENCE [LARGE SCALE GENOMIC DNA]</scope>
    <source>
        <strain evidence="3 4">BR7-21</strain>
    </source>
</reference>
<dbReference type="OrthoDB" id="118142at2"/>
<protein>
    <submittedName>
        <fullName evidence="3">Serine/threonine-protein phosphatase</fullName>
    </submittedName>
</protein>
<dbReference type="Gene3D" id="3.60.40.10">
    <property type="entry name" value="PPM-type phosphatase domain"/>
    <property type="match status" value="1"/>
</dbReference>
<dbReference type="InterPro" id="IPR013656">
    <property type="entry name" value="PAS_4"/>
</dbReference>
<evidence type="ECO:0000313" key="3">
    <source>
        <dbReference type="EMBL" id="QEC49390.1"/>
    </source>
</evidence>
<dbReference type="InterPro" id="IPR036457">
    <property type="entry name" value="PPM-type-like_dom_sf"/>
</dbReference>
<evidence type="ECO:0000259" key="2">
    <source>
        <dbReference type="SMART" id="SM00331"/>
    </source>
</evidence>
<feature type="domain" description="PPM-type phosphatase" evidence="2">
    <location>
        <begin position="315"/>
        <end position="535"/>
    </location>
</feature>
<gene>
    <name evidence="3" type="ORF">FSW04_18650</name>
</gene>
<accession>A0A5B8U8R4</accession>
<keyword evidence="1" id="KW-0378">Hydrolase</keyword>
<dbReference type="Gene3D" id="3.30.450.20">
    <property type="entry name" value="PAS domain"/>
    <property type="match status" value="1"/>
</dbReference>
<sequence>MPGDALLRAAGSLRAAYEAVDWASTPLGPVETWTTTLRNAVDIALHTRFPVTLLWGPEFVLIYNEAYAPIIADKHPAALGRTAEAVFPEAWDTIGPLMRHVRADHGAVWMEDLALPLQRNGRLEEAYFTFSYSPVRNEAGDIEGLIDIAVETTRQVVDQRRMRLHGRLREALSDVQRTADIAASALPVLRGDPDDLPLVDLHLAGGARHEPRLPDAPARPLAGRGLVLEETGAGRVAWLGLGRGGPETEPLLVVGLSEHLAADEPYLAFLRFIASSLSQALDRVTVREAERAVAAAERSMSEALQRSLLTTPLAPDDLQIAVRYLPAAAQAEIGGDWYDSFLLPDGPLTLVIGDVSGHDRHAAAAMAQVRNLLRGIAYTPGRSPAEVLAGLDRAMHGLALDLVATAVLAQVEQDADQERHGRHVLRWSNAGHPPPVLLDPDGRARLLESTPDPLLGVAAGRRTDHTVELTPGASVLLYTDGLIERRGVALEERLDWLARALDGCEAMDAEQLCDHVLDQLDDDVDDDVALLVVHAPREDPGGRA</sequence>
<dbReference type="Proteomes" id="UP000321805">
    <property type="component" value="Chromosome"/>
</dbReference>
<evidence type="ECO:0000256" key="1">
    <source>
        <dbReference type="ARBA" id="ARBA00022801"/>
    </source>
</evidence>
<keyword evidence="4" id="KW-1185">Reference proteome</keyword>
<name>A0A5B8U8R4_9ACTN</name>
<dbReference type="AlphaFoldDB" id="A0A5B8U8R4"/>
<dbReference type="SUPFAM" id="SSF81606">
    <property type="entry name" value="PP2C-like"/>
    <property type="match status" value="1"/>
</dbReference>
<dbReference type="Pfam" id="PF08448">
    <property type="entry name" value="PAS_4"/>
    <property type="match status" value="1"/>
</dbReference>
<dbReference type="PANTHER" id="PTHR43156">
    <property type="entry name" value="STAGE II SPORULATION PROTEIN E-RELATED"/>
    <property type="match status" value="1"/>
</dbReference>
<dbReference type="EMBL" id="CP042430">
    <property type="protein sequence ID" value="QEC49390.1"/>
    <property type="molecule type" value="Genomic_DNA"/>
</dbReference>
<proteinExistence type="predicted"/>
<dbReference type="RefSeq" id="WP_146921752.1">
    <property type="nucleotide sequence ID" value="NZ_CP042430.1"/>
</dbReference>